<dbReference type="InterPro" id="IPR004352">
    <property type="entry name" value="GH114_TIM-barrel"/>
</dbReference>
<dbReference type="OrthoDB" id="505502at2"/>
<dbReference type="Gene3D" id="3.20.20.70">
    <property type="entry name" value="Aldolase class I"/>
    <property type="match status" value="1"/>
</dbReference>
<dbReference type="PANTHER" id="PTHR35273">
    <property type="entry name" value="ALPHA-1,4 POLYGALACTOSAMINIDASE, PUTATIVE (AFU_ORTHOLOGUE AFUA_3G07890)-RELATED"/>
    <property type="match status" value="1"/>
</dbReference>
<comment type="caution">
    <text evidence="2">The sequence shown here is derived from an EMBL/GenBank/DDBJ whole genome shotgun (WGS) entry which is preliminary data.</text>
</comment>
<dbReference type="Pfam" id="PF03537">
    <property type="entry name" value="Glyco_hydro_114"/>
    <property type="match status" value="1"/>
</dbReference>
<gene>
    <name evidence="2" type="ORF">ENSA7_58290</name>
</gene>
<dbReference type="RefSeq" id="WP_106092684.1">
    <property type="nucleotide sequence ID" value="NZ_PVNL01000117.1"/>
</dbReference>
<feature type="domain" description="Glycoside-hydrolase family GH114 TIM-barrel" evidence="1">
    <location>
        <begin position="44"/>
        <end position="276"/>
    </location>
</feature>
<dbReference type="PROSITE" id="PS51257">
    <property type="entry name" value="PROKAR_LIPOPROTEIN"/>
    <property type="match status" value="1"/>
</dbReference>
<dbReference type="InterPro" id="IPR013785">
    <property type="entry name" value="Aldolase_TIM"/>
</dbReference>
<reference evidence="2 3" key="1">
    <citation type="submission" date="2018-03" db="EMBL/GenBank/DDBJ databases">
        <title>Draft Genome Sequences of the Obligatory Marine Myxobacteria Enhygromyxa salina SWB007.</title>
        <authorList>
            <person name="Poehlein A."/>
            <person name="Moghaddam J.A."/>
            <person name="Harms H."/>
            <person name="Alanjari M."/>
            <person name="Koenig G.M."/>
            <person name="Daniel R."/>
            <person name="Schaeberle T.F."/>
        </authorList>
    </citation>
    <scope>NUCLEOTIDE SEQUENCE [LARGE SCALE GENOMIC DNA]</scope>
    <source>
        <strain evidence="2 3">SWB007</strain>
    </source>
</reference>
<evidence type="ECO:0000313" key="3">
    <source>
        <dbReference type="Proteomes" id="UP000238823"/>
    </source>
</evidence>
<name>A0A2S9Y7Y5_9BACT</name>
<evidence type="ECO:0000259" key="1">
    <source>
        <dbReference type="Pfam" id="PF03537"/>
    </source>
</evidence>
<protein>
    <recommendedName>
        <fullName evidence="1">Glycoside-hydrolase family GH114 TIM-barrel domain-containing protein</fullName>
    </recommendedName>
</protein>
<dbReference type="AlphaFoldDB" id="A0A2S9Y7Y5"/>
<dbReference type="SUPFAM" id="SSF51445">
    <property type="entry name" value="(Trans)glycosidases"/>
    <property type="match status" value="1"/>
</dbReference>
<dbReference type="PANTHER" id="PTHR35273:SF2">
    <property type="entry name" value="ALPHA-GALACTOSIDASE"/>
    <property type="match status" value="1"/>
</dbReference>
<proteinExistence type="predicted"/>
<dbReference type="EMBL" id="PVNL01000117">
    <property type="protein sequence ID" value="PRQ01224.1"/>
    <property type="molecule type" value="Genomic_DNA"/>
</dbReference>
<organism evidence="2 3">
    <name type="scientific">Enhygromyxa salina</name>
    <dbReference type="NCBI Taxonomy" id="215803"/>
    <lineage>
        <taxon>Bacteria</taxon>
        <taxon>Pseudomonadati</taxon>
        <taxon>Myxococcota</taxon>
        <taxon>Polyangia</taxon>
        <taxon>Nannocystales</taxon>
        <taxon>Nannocystaceae</taxon>
        <taxon>Enhygromyxa</taxon>
    </lineage>
</organism>
<dbReference type="InterPro" id="IPR017853">
    <property type="entry name" value="GH"/>
</dbReference>
<dbReference type="Proteomes" id="UP000238823">
    <property type="component" value="Unassembled WGS sequence"/>
</dbReference>
<evidence type="ECO:0000313" key="2">
    <source>
        <dbReference type="EMBL" id="PRQ01224.1"/>
    </source>
</evidence>
<sequence length="282" mass="31426">MRASISTALLVFVGACVDNQYPPLDPAVDPLTEGEWYRPTTTTTWQWQLQVREGQAGLNTSYAVDVYDLDLFDVSAEQIAALQDQDRRVICYFSAGSWEEWREDADAFDRADLGAKLDGWAGERWLNIRSPKVMEIMLARLDLAVQRGCDGVEPDNVDAYTNHSGFELLAEDQLAYNRALANAAHTRGLAIGLKNAGDQAVELVDYYDFSLNEQCHEYDECAQLQPFTQAGKPIWNAEYVSPDNLATAQAAAFELCPRAEAADIRTLVLPLELDDAFRVSCD</sequence>
<accession>A0A2S9Y7Y5</accession>